<dbReference type="InterPro" id="IPR003594">
    <property type="entry name" value="HATPase_dom"/>
</dbReference>
<dbReference type="InterPro" id="IPR036097">
    <property type="entry name" value="HisK_dim/P_sf"/>
</dbReference>
<dbReference type="PANTHER" id="PTHR43065">
    <property type="entry name" value="SENSOR HISTIDINE KINASE"/>
    <property type="match status" value="1"/>
</dbReference>
<dbReference type="SUPFAM" id="SSF55874">
    <property type="entry name" value="ATPase domain of HSP90 chaperone/DNA topoisomerase II/histidine kinase"/>
    <property type="match status" value="1"/>
</dbReference>
<dbReference type="InterPro" id="IPR036890">
    <property type="entry name" value="HATPase_C_sf"/>
</dbReference>
<feature type="domain" description="Histidine kinase" evidence="5">
    <location>
        <begin position="177"/>
        <end position="419"/>
    </location>
</feature>
<dbReference type="SMART" id="SM00387">
    <property type="entry name" value="HATPase_c"/>
    <property type="match status" value="1"/>
</dbReference>
<evidence type="ECO:0000313" key="6">
    <source>
        <dbReference type="EMBL" id="MFC7420536.1"/>
    </source>
</evidence>
<dbReference type="InterPro" id="IPR005467">
    <property type="entry name" value="His_kinase_dom"/>
</dbReference>
<dbReference type="PRINTS" id="PR00344">
    <property type="entry name" value="BCTRLSENSOR"/>
</dbReference>
<sequence length="426" mass="46963">MSIPSAPPLPRAMIPPMLRVLVSVSYAILSTEGTIIDANDGFYQLLQQDPASRADNITPFMINPDFNTLTARIAHSEDGVLHRGILNFLDRQGLGHSQVGLVYYRNGNIELISEYDIKENEQLIQAVLTLNQELADKQRELVRANRAQASLLKKLEDAQSQLLQSEKMASIGQLAAGIAHEINNPIAFVSANLRTMGEYINDILSVLDAYTAAETMLSPSALAAIKRLYQERDIPYLREDSQQLLNESRDGLRRVRDIVQNLKYFSQIDQASGQMADLHKGLESTLQIIQSTLSPDTLIQREYGNIPLLQCHLAEINQVFLNLLTNAAQAISGQGLITLRTGSDKDWVWIDIEDNGCGIPPALQSRVFEPFFTTRPVGSGTGLGLSLAWKIISDHGGHIALNSTPNQGSLFRICLPLASPESNAQQ</sequence>
<dbReference type="SMART" id="SM00388">
    <property type="entry name" value="HisKA"/>
    <property type="match status" value="1"/>
</dbReference>
<name>A0ABW2QXZ8_9NEIS</name>
<dbReference type="RefSeq" id="WP_380188140.1">
    <property type="nucleotide sequence ID" value="NZ_JBHTBQ010000019.1"/>
</dbReference>
<evidence type="ECO:0000256" key="3">
    <source>
        <dbReference type="ARBA" id="ARBA00022553"/>
    </source>
</evidence>
<comment type="caution">
    <text evidence="6">The sequence shown here is derived from an EMBL/GenBank/DDBJ whole genome shotgun (WGS) entry which is preliminary data.</text>
</comment>
<comment type="catalytic activity">
    <reaction evidence="1">
        <text>ATP + protein L-histidine = ADP + protein N-phospho-L-histidine.</text>
        <dbReference type="EC" id="2.7.13.3"/>
    </reaction>
</comment>
<dbReference type="InterPro" id="IPR004358">
    <property type="entry name" value="Sig_transdc_His_kin-like_C"/>
</dbReference>
<dbReference type="Proteomes" id="UP001596473">
    <property type="component" value="Unassembled WGS sequence"/>
</dbReference>
<evidence type="ECO:0000256" key="4">
    <source>
        <dbReference type="SAM" id="Coils"/>
    </source>
</evidence>
<keyword evidence="6" id="KW-0067">ATP-binding</keyword>
<dbReference type="CDD" id="cd00082">
    <property type="entry name" value="HisKA"/>
    <property type="match status" value="1"/>
</dbReference>
<organism evidence="6 7">
    <name type="scientific">Iodobacter arcticus</name>
    <dbReference type="NCBI Taxonomy" id="590593"/>
    <lineage>
        <taxon>Bacteria</taxon>
        <taxon>Pseudomonadati</taxon>
        <taxon>Pseudomonadota</taxon>
        <taxon>Betaproteobacteria</taxon>
        <taxon>Neisseriales</taxon>
        <taxon>Chitinibacteraceae</taxon>
        <taxon>Iodobacter</taxon>
    </lineage>
</organism>
<dbReference type="Pfam" id="PF02518">
    <property type="entry name" value="HATPase_c"/>
    <property type="match status" value="1"/>
</dbReference>
<keyword evidence="4" id="KW-0175">Coiled coil</keyword>
<dbReference type="GO" id="GO:0005524">
    <property type="term" value="F:ATP binding"/>
    <property type="evidence" value="ECO:0007669"/>
    <property type="project" value="UniProtKB-KW"/>
</dbReference>
<protein>
    <recommendedName>
        <fullName evidence="2">histidine kinase</fullName>
        <ecNumber evidence="2">2.7.13.3</ecNumber>
    </recommendedName>
</protein>
<evidence type="ECO:0000256" key="2">
    <source>
        <dbReference type="ARBA" id="ARBA00012438"/>
    </source>
</evidence>
<reference evidence="7" key="1">
    <citation type="journal article" date="2019" name="Int. J. Syst. Evol. Microbiol.">
        <title>The Global Catalogue of Microorganisms (GCM) 10K type strain sequencing project: providing services to taxonomists for standard genome sequencing and annotation.</title>
        <authorList>
            <consortium name="The Broad Institute Genomics Platform"/>
            <consortium name="The Broad Institute Genome Sequencing Center for Infectious Disease"/>
            <person name="Wu L."/>
            <person name="Ma J."/>
        </authorList>
    </citation>
    <scope>NUCLEOTIDE SEQUENCE [LARGE SCALE GENOMIC DNA]</scope>
    <source>
        <strain evidence="7">CCUG 62945</strain>
    </source>
</reference>
<dbReference type="EC" id="2.7.13.3" evidence="2"/>
<proteinExistence type="predicted"/>
<dbReference type="PROSITE" id="PS50109">
    <property type="entry name" value="HIS_KIN"/>
    <property type="match status" value="1"/>
</dbReference>
<evidence type="ECO:0000313" key="7">
    <source>
        <dbReference type="Proteomes" id="UP001596473"/>
    </source>
</evidence>
<gene>
    <name evidence="6" type="ORF">ACFQNF_11705</name>
</gene>
<feature type="coiled-coil region" evidence="4">
    <location>
        <begin position="120"/>
        <end position="161"/>
    </location>
</feature>
<keyword evidence="3" id="KW-0597">Phosphoprotein</keyword>
<keyword evidence="7" id="KW-1185">Reference proteome</keyword>
<keyword evidence="6" id="KW-0547">Nucleotide-binding</keyword>
<dbReference type="Gene3D" id="3.30.565.10">
    <property type="entry name" value="Histidine kinase-like ATPase, C-terminal domain"/>
    <property type="match status" value="1"/>
</dbReference>
<evidence type="ECO:0000256" key="1">
    <source>
        <dbReference type="ARBA" id="ARBA00000085"/>
    </source>
</evidence>
<accession>A0ABW2QXZ8</accession>
<dbReference type="Gene3D" id="1.10.287.130">
    <property type="match status" value="1"/>
</dbReference>
<dbReference type="EMBL" id="JBHTBQ010000019">
    <property type="protein sequence ID" value="MFC7420536.1"/>
    <property type="molecule type" value="Genomic_DNA"/>
</dbReference>
<dbReference type="PANTHER" id="PTHR43065:SF50">
    <property type="entry name" value="HISTIDINE KINASE"/>
    <property type="match status" value="1"/>
</dbReference>
<evidence type="ECO:0000259" key="5">
    <source>
        <dbReference type="PROSITE" id="PS50109"/>
    </source>
</evidence>
<dbReference type="SUPFAM" id="SSF47384">
    <property type="entry name" value="Homodimeric domain of signal transducing histidine kinase"/>
    <property type="match status" value="1"/>
</dbReference>
<dbReference type="InterPro" id="IPR003661">
    <property type="entry name" value="HisK_dim/P_dom"/>
</dbReference>